<dbReference type="Proteomes" id="UP000887580">
    <property type="component" value="Unplaced"/>
</dbReference>
<protein>
    <submittedName>
        <fullName evidence="2">Peptidase M48 domain-containing protein</fullName>
    </submittedName>
</protein>
<name>A0AC35GKG5_9BILA</name>
<organism evidence="1 2">
    <name type="scientific">Panagrolaimus sp. PS1159</name>
    <dbReference type="NCBI Taxonomy" id="55785"/>
    <lineage>
        <taxon>Eukaryota</taxon>
        <taxon>Metazoa</taxon>
        <taxon>Ecdysozoa</taxon>
        <taxon>Nematoda</taxon>
        <taxon>Chromadorea</taxon>
        <taxon>Rhabditida</taxon>
        <taxon>Tylenchina</taxon>
        <taxon>Panagrolaimomorpha</taxon>
        <taxon>Panagrolaimoidea</taxon>
        <taxon>Panagrolaimidae</taxon>
        <taxon>Panagrolaimus</taxon>
    </lineage>
</organism>
<proteinExistence type="predicted"/>
<sequence>MLQKNPTVSYWILFSAHWLLYFFDQWIKWRQAFFFSGILPVIWKWIDETETGENINITRMLLVVFAIAGIIMVPYIFDRNCFKKLKNLYDTDSIMWFLLGDIPTHPSTFMITIVSFSYWFCRKIGENFYIYLWGISTVFIILNVAVVYIFSFILAPCLFDNSEMPESNLKHEIISMTEKCKHPMAKICLEKHKSKGNHNACVYGFPNNRRMAIFSNLIKRENPVITNSNAQNVEFNNDNIKHNLTINELLGILAHTISFWNSKLPLLILFIGIPYLFICYLLFGQLYHNPYLYETFGFQNSHPILIGCIIPLTVIFPIFNRSIGKFIRTYFRRKSILNADNFAAKYGYSEALSNALIKLEKDKKRKDYFPINDVIYSNYFCPQPTILDRIQRLKKIDNSSQIIQLNEIQSN</sequence>
<evidence type="ECO:0000313" key="1">
    <source>
        <dbReference type="Proteomes" id="UP000887580"/>
    </source>
</evidence>
<dbReference type="WBParaSite" id="PS1159_v2.g6142.t1">
    <property type="protein sequence ID" value="PS1159_v2.g6142.t1"/>
    <property type="gene ID" value="PS1159_v2.g6142"/>
</dbReference>
<evidence type="ECO:0000313" key="2">
    <source>
        <dbReference type="WBParaSite" id="PS1159_v2.g6142.t1"/>
    </source>
</evidence>
<accession>A0AC35GKG5</accession>
<reference evidence="2" key="1">
    <citation type="submission" date="2022-11" db="UniProtKB">
        <authorList>
            <consortium name="WormBaseParasite"/>
        </authorList>
    </citation>
    <scope>IDENTIFICATION</scope>
</reference>